<reference evidence="1 2" key="1">
    <citation type="submission" date="2015-09" db="EMBL/GenBank/DDBJ databases">
        <title>Host preference determinants of Valsa canker pathogens revealed by comparative genomics.</title>
        <authorList>
            <person name="Yin Z."/>
            <person name="Huang L."/>
        </authorList>
    </citation>
    <scope>NUCLEOTIDE SEQUENCE [LARGE SCALE GENOMIC DNA]</scope>
    <source>
        <strain evidence="1 2">03-1</strain>
    </source>
</reference>
<keyword evidence="2" id="KW-1185">Reference proteome</keyword>
<evidence type="ECO:0000313" key="1">
    <source>
        <dbReference type="EMBL" id="ROV98683.1"/>
    </source>
</evidence>
<dbReference type="AlphaFoldDB" id="A0A423W5R5"/>
<comment type="caution">
    <text evidence="1">The sequence shown here is derived from an EMBL/GenBank/DDBJ whole genome shotgun (WGS) entry which is preliminary data.</text>
</comment>
<dbReference type="Proteomes" id="UP000283895">
    <property type="component" value="Unassembled WGS sequence"/>
</dbReference>
<protein>
    <submittedName>
        <fullName evidence="1">Uncharacterized protein</fullName>
    </submittedName>
</protein>
<accession>A0A423W5R5</accession>
<proteinExistence type="predicted"/>
<organism evidence="1 2">
    <name type="scientific">Cytospora schulzeri</name>
    <dbReference type="NCBI Taxonomy" id="448051"/>
    <lineage>
        <taxon>Eukaryota</taxon>
        <taxon>Fungi</taxon>
        <taxon>Dikarya</taxon>
        <taxon>Ascomycota</taxon>
        <taxon>Pezizomycotina</taxon>
        <taxon>Sordariomycetes</taxon>
        <taxon>Sordariomycetidae</taxon>
        <taxon>Diaporthales</taxon>
        <taxon>Cytosporaceae</taxon>
        <taxon>Cytospora</taxon>
    </lineage>
</organism>
<dbReference type="EMBL" id="LKEA01000025">
    <property type="protein sequence ID" value="ROV98683.1"/>
    <property type="molecule type" value="Genomic_DNA"/>
</dbReference>
<evidence type="ECO:0000313" key="2">
    <source>
        <dbReference type="Proteomes" id="UP000283895"/>
    </source>
</evidence>
<sequence length="91" mass="10173">MALWVKWRAVKTIGGGQNSALLSVVHDLEGEEVFRLDFKLEWGWGPSAQIIGERTFVLQQYVYFCSQRTTTRAYQETGMPLNGGAHIGGLV</sequence>
<gene>
    <name evidence="1" type="ORF">VMCG_06711</name>
</gene>
<name>A0A423W5R5_9PEZI</name>